<sequence length="334" mass="38024">MSQNLKSSPSLPWKPWFLMNFLAYIVDASRRPNITVNRRLFNLFDLKSPPSKNPINAVATLDIVVDTSRDLWFRLYTPEKGGGDDVSMPVIFYLHGGGFCYLQANSFSFDRFCRRLAKELHAVIVSINYRLAPEHRYPSQCEDGIDVLKFVDTTNIERFPSCANLKHCYIVGDNAGGNLAHQVALRATQNNFLKLEIIGLIAIQPLFGGEERTESEIRLHKSTLLPMERTDWMWKALLPKGSNKDHPAVNIFGPNAVDISDVKFPATIVFVGGLDTLQDWQKRYYEGLKKSGKEAYLIEYPNAVHSFYSHPEIPESFMLIEECKDFIRIQSAKS</sequence>
<organism evidence="1 2">
    <name type="scientific">Pistacia integerrima</name>
    <dbReference type="NCBI Taxonomy" id="434235"/>
    <lineage>
        <taxon>Eukaryota</taxon>
        <taxon>Viridiplantae</taxon>
        <taxon>Streptophyta</taxon>
        <taxon>Embryophyta</taxon>
        <taxon>Tracheophyta</taxon>
        <taxon>Spermatophyta</taxon>
        <taxon>Magnoliopsida</taxon>
        <taxon>eudicotyledons</taxon>
        <taxon>Gunneridae</taxon>
        <taxon>Pentapetalae</taxon>
        <taxon>rosids</taxon>
        <taxon>malvids</taxon>
        <taxon>Sapindales</taxon>
        <taxon>Anacardiaceae</taxon>
        <taxon>Pistacia</taxon>
    </lineage>
</organism>
<protein>
    <submittedName>
        <fullName evidence="1">Uncharacterized protein</fullName>
    </submittedName>
</protein>
<dbReference type="Proteomes" id="UP001163603">
    <property type="component" value="Chromosome 10"/>
</dbReference>
<evidence type="ECO:0000313" key="2">
    <source>
        <dbReference type="Proteomes" id="UP001163603"/>
    </source>
</evidence>
<dbReference type="EMBL" id="CM047745">
    <property type="protein sequence ID" value="KAJ0026412.1"/>
    <property type="molecule type" value="Genomic_DNA"/>
</dbReference>
<evidence type="ECO:0000313" key="1">
    <source>
        <dbReference type="EMBL" id="KAJ0026412.1"/>
    </source>
</evidence>
<comment type="caution">
    <text evidence="1">The sequence shown here is derived from an EMBL/GenBank/DDBJ whole genome shotgun (WGS) entry which is preliminary data.</text>
</comment>
<accession>A0ACC0XYT6</accession>
<keyword evidence="2" id="KW-1185">Reference proteome</keyword>
<gene>
    <name evidence="1" type="ORF">Pint_07194</name>
</gene>
<proteinExistence type="predicted"/>
<reference evidence="2" key="1">
    <citation type="journal article" date="2023" name="G3 (Bethesda)">
        <title>Genome assembly and association tests identify interacting loci associated with vigor, precocity, and sex in interspecific pistachio rootstocks.</title>
        <authorList>
            <person name="Palmer W."/>
            <person name="Jacygrad E."/>
            <person name="Sagayaradj S."/>
            <person name="Cavanaugh K."/>
            <person name="Han R."/>
            <person name="Bertier L."/>
            <person name="Beede B."/>
            <person name="Kafkas S."/>
            <person name="Golino D."/>
            <person name="Preece J."/>
            <person name="Michelmore R."/>
        </authorList>
    </citation>
    <scope>NUCLEOTIDE SEQUENCE [LARGE SCALE GENOMIC DNA]</scope>
</reference>
<name>A0ACC0XYT6_9ROSI</name>